<dbReference type="EMBL" id="BEYU01000122">
    <property type="protein sequence ID" value="GBG32454.1"/>
    <property type="molecule type" value="Genomic_DNA"/>
</dbReference>
<organism evidence="2 3">
    <name type="scientific">Hondaea fermentalgiana</name>
    <dbReference type="NCBI Taxonomy" id="2315210"/>
    <lineage>
        <taxon>Eukaryota</taxon>
        <taxon>Sar</taxon>
        <taxon>Stramenopiles</taxon>
        <taxon>Bigyra</taxon>
        <taxon>Labyrinthulomycetes</taxon>
        <taxon>Thraustochytrida</taxon>
        <taxon>Thraustochytriidae</taxon>
        <taxon>Hondaea</taxon>
    </lineage>
</organism>
<gene>
    <name evidence="2" type="ORF">FCC1311_086792</name>
</gene>
<keyword evidence="3" id="KW-1185">Reference proteome</keyword>
<feature type="region of interest" description="Disordered" evidence="1">
    <location>
        <begin position="19"/>
        <end position="63"/>
    </location>
</feature>
<dbReference type="InParanoid" id="A0A2R5GWY8"/>
<dbReference type="InterPro" id="IPR027417">
    <property type="entry name" value="P-loop_NTPase"/>
</dbReference>
<evidence type="ECO:0000313" key="3">
    <source>
        <dbReference type="Proteomes" id="UP000241890"/>
    </source>
</evidence>
<comment type="caution">
    <text evidence="2">The sequence shown here is derived from an EMBL/GenBank/DDBJ whole genome shotgun (WGS) entry which is preliminary data.</text>
</comment>
<accession>A0A2R5GWY8</accession>
<protein>
    <submittedName>
        <fullName evidence="2">Uncharacterized protein</fullName>
    </submittedName>
</protein>
<reference evidence="2 3" key="1">
    <citation type="submission" date="2017-12" db="EMBL/GenBank/DDBJ databases">
        <title>Sequencing, de novo assembly and annotation of complete genome of a new Thraustochytrid species, strain FCC1311.</title>
        <authorList>
            <person name="Sedici K."/>
            <person name="Godart F."/>
            <person name="Aiese Cigliano R."/>
            <person name="Sanseverino W."/>
            <person name="Barakat M."/>
            <person name="Ortet P."/>
            <person name="Marechal E."/>
            <person name="Cagnac O."/>
            <person name="Amato A."/>
        </authorList>
    </citation>
    <scope>NUCLEOTIDE SEQUENCE [LARGE SCALE GENOMIC DNA]</scope>
</reference>
<feature type="compositionally biased region" description="Low complexity" evidence="1">
    <location>
        <begin position="27"/>
        <end position="37"/>
    </location>
</feature>
<evidence type="ECO:0000313" key="2">
    <source>
        <dbReference type="EMBL" id="GBG32454.1"/>
    </source>
</evidence>
<dbReference type="AlphaFoldDB" id="A0A2R5GWY8"/>
<name>A0A2R5GWY8_9STRA</name>
<dbReference type="OrthoDB" id="10010208at2759"/>
<dbReference type="Proteomes" id="UP000241890">
    <property type="component" value="Unassembled WGS sequence"/>
</dbReference>
<proteinExistence type="predicted"/>
<sequence length="404" mass="44867">MQALAPPLATLFSDTGLAQDDAALLPEQESSSSQSGSDRIGTAPKDSGMPPPAKSSGKARRGRLQCEANAKSGISVRRDPCFVSGISKRCGCPSRFTLRLLRPRSSVNLDLTPSQLQDETVFAYIHVNKAGGQTVKSILMDAIQRGNWSAADLGTYTGWQALRNPALATSVEVIDVFKHPSIEIFSCGDEGTRHALPRPTRIGKCAVRAIWGGLSMGLCDLFPERPCMYFTTLRDPIKRAVSEYNYFCVLGAEHRKKWLPEWRKLGHCPVDIYEYFKMELTVPNFLKLRLTRGCDTKCGVEAAKTNLAHPCVQFLVIEHMKEDMRRFADKLQGPLADAFEAALHEETHINKSELQARTKAQMQNETLMGNLAGLLEDDMVIYNYALTIRDEKWRSPLQACPASM</sequence>
<dbReference type="Gene3D" id="3.40.50.300">
    <property type="entry name" value="P-loop containing nucleotide triphosphate hydrolases"/>
    <property type="match status" value="1"/>
</dbReference>
<evidence type="ECO:0000256" key="1">
    <source>
        <dbReference type="SAM" id="MobiDB-lite"/>
    </source>
</evidence>